<evidence type="ECO:0000313" key="2">
    <source>
        <dbReference type="Proteomes" id="UP001607302"/>
    </source>
</evidence>
<keyword evidence="2" id="KW-1185">Reference proteome</keyword>
<proteinExistence type="predicted"/>
<accession>A0ABD2BED2</accession>
<protein>
    <submittedName>
        <fullName evidence="1">Uncharacterized protein</fullName>
    </submittedName>
</protein>
<sequence length="270" mass="31534">MFVRGGNRSGFADDLCVRSFSKRNWEKRSEALALTLALPLSLPLDRIYICAKYFPSRYPITQVDVSRAASRLILKYLGRSRNRSIVIRSSCHDINSLKETAELQKESGLPIGKEKKNHKRNFKKLRVVLNDNRSIKSSEKRCGYTLHHKATPVDVATEYNLSECKPAEPSKNFRRPETIEEVAKRNRNLEYKLVICSSNGRKFEDIHRSFRRTSIRREIEKGKVHFYELSRYRHLNPKKIPRERILSSICRKNVPQGRFAKIETDVTRTR</sequence>
<organism evidence="1 2">
    <name type="scientific">Vespula squamosa</name>
    <name type="common">Southern yellow jacket</name>
    <name type="synonym">Wasp</name>
    <dbReference type="NCBI Taxonomy" id="30214"/>
    <lineage>
        <taxon>Eukaryota</taxon>
        <taxon>Metazoa</taxon>
        <taxon>Ecdysozoa</taxon>
        <taxon>Arthropoda</taxon>
        <taxon>Hexapoda</taxon>
        <taxon>Insecta</taxon>
        <taxon>Pterygota</taxon>
        <taxon>Neoptera</taxon>
        <taxon>Endopterygota</taxon>
        <taxon>Hymenoptera</taxon>
        <taxon>Apocrita</taxon>
        <taxon>Aculeata</taxon>
        <taxon>Vespoidea</taxon>
        <taxon>Vespidae</taxon>
        <taxon>Vespinae</taxon>
        <taxon>Vespula</taxon>
    </lineage>
</organism>
<dbReference type="AlphaFoldDB" id="A0ABD2BED2"/>
<dbReference type="EMBL" id="JAUDFV010000110">
    <property type="protein sequence ID" value="KAL2731089.1"/>
    <property type="molecule type" value="Genomic_DNA"/>
</dbReference>
<dbReference type="Proteomes" id="UP001607302">
    <property type="component" value="Unassembled WGS sequence"/>
</dbReference>
<name>A0ABD2BED2_VESSQ</name>
<comment type="caution">
    <text evidence="1">The sequence shown here is derived from an EMBL/GenBank/DDBJ whole genome shotgun (WGS) entry which is preliminary data.</text>
</comment>
<evidence type="ECO:0000313" key="1">
    <source>
        <dbReference type="EMBL" id="KAL2731089.1"/>
    </source>
</evidence>
<gene>
    <name evidence="1" type="ORF">V1478_005502</name>
</gene>
<reference evidence="1 2" key="1">
    <citation type="journal article" date="2024" name="Ann. Entomol. Soc. Am.">
        <title>Genomic analyses of the southern and eastern yellowjacket wasps (Hymenoptera: Vespidae) reveal evolutionary signatures of social life.</title>
        <authorList>
            <person name="Catto M.A."/>
            <person name="Caine P.B."/>
            <person name="Orr S.E."/>
            <person name="Hunt B.G."/>
            <person name="Goodisman M.A.D."/>
        </authorList>
    </citation>
    <scope>NUCLEOTIDE SEQUENCE [LARGE SCALE GENOMIC DNA]</scope>
    <source>
        <strain evidence="1">233</strain>
        <tissue evidence="1">Head and thorax</tissue>
    </source>
</reference>